<accession>A0A0L8I2J3</accession>
<protein>
    <submittedName>
        <fullName evidence="1">Uncharacterized protein</fullName>
    </submittedName>
</protein>
<gene>
    <name evidence="1" type="ORF">OCBIM_22038886mg</name>
</gene>
<organism evidence="1">
    <name type="scientific">Octopus bimaculoides</name>
    <name type="common">California two-spotted octopus</name>
    <dbReference type="NCBI Taxonomy" id="37653"/>
    <lineage>
        <taxon>Eukaryota</taxon>
        <taxon>Metazoa</taxon>
        <taxon>Spiralia</taxon>
        <taxon>Lophotrochozoa</taxon>
        <taxon>Mollusca</taxon>
        <taxon>Cephalopoda</taxon>
        <taxon>Coleoidea</taxon>
        <taxon>Octopodiformes</taxon>
        <taxon>Octopoda</taxon>
        <taxon>Incirrata</taxon>
        <taxon>Octopodidae</taxon>
        <taxon>Octopus</taxon>
    </lineage>
</organism>
<reference evidence="1" key="1">
    <citation type="submission" date="2015-07" db="EMBL/GenBank/DDBJ databases">
        <title>MeaNS - Measles Nucleotide Surveillance Program.</title>
        <authorList>
            <person name="Tran T."/>
            <person name="Druce J."/>
        </authorList>
    </citation>
    <scope>NUCLEOTIDE SEQUENCE</scope>
    <source>
        <strain evidence="1">UCB-OBI-ISO-001</strain>
        <tissue evidence="1">Gonad</tissue>
    </source>
</reference>
<dbReference type="EMBL" id="KQ416771">
    <property type="protein sequence ID" value="KOF95265.1"/>
    <property type="molecule type" value="Genomic_DNA"/>
</dbReference>
<sequence>MGIRKKGNQQHLTNRIACVKKREREKRRPGIGWILSKKSTCLSSLPLSNLFEPSGPWIEFNSYKNI</sequence>
<name>A0A0L8I2J3_OCTBM</name>
<dbReference type="AlphaFoldDB" id="A0A0L8I2J3"/>
<evidence type="ECO:0000313" key="1">
    <source>
        <dbReference type="EMBL" id="KOF95265.1"/>
    </source>
</evidence>
<proteinExistence type="predicted"/>